<feature type="signal peptide" evidence="2">
    <location>
        <begin position="1"/>
        <end position="21"/>
    </location>
</feature>
<proteinExistence type="predicted"/>
<comment type="caution">
    <text evidence="3">The sequence shown here is derived from an EMBL/GenBank/DDBJ whole genome shotgun (WGS) entry which is preliminary data.</text>
</comment>
<gene>
    <name evidence="3" type="ORF">WG900_02905</name>
</gene>
<dbReference type="RefSeq" id="WP_339964534.1">
    <property type="nucleotide sequence ID" value="NZ_JBBHJY010000001.1"/>
</dbReference>
<dbReference type="EMBL" id="JBBHJY010000001">
    <property type="protein sequence ID" value="MEJ6008863.1"/>
    <property type="molecule type" value="Genomic_DNA"/>
</dbReference>
<keyword evidence="2" id="KW-0732">Signal</keyword>
<evidence type="ECO:0008006" key="5">
    <source>
        <dbReference type="Google" id="ProtNLM"/>
    </source>
</evidence>
<protein>
    <recommendedName>
        <fullName evidence="5">OmpA-like domain-containing protein</fullName>
    </recommendedName>
</protein>
<feature type="chain" id="PRO_5047063690" description="OmpA-like domain-containing protein" evidence="2">
    <location>
        <begin position="22"/>
        <end position="259"/>
    </location>
</feature>
<reference evidence="3 4" key="1">
    <citation type="submission" date="2024-03" db="EMBL/GenBank/DDBJ databases">
        <authorList>
            <person name="Jo J.-H."/>
        </authorList>
    </citation>
    <scope>NUCLEOTIDE SEQUENCE [LARGE SCALE GENOMIC DNA]</scope>
    <source>
        <strain evidence="3 4">AS3R-12</strain>
    </source>
</reference>
<dbReference type="Proteomes" id="UP001379235">
    <property type="component" value="Unassembled WGS sequence"/>
</dbReference>
<sequence length="259" mass="28076">MKNLSKLSTLIALAAPLSAFAAETGDYVRFVSCPVYRDADSGKKSGCWLADERASGKRYDVSQSPYKPDWNRAVLVEGLVTADSTAPCGSTVLNPVRTSILSEPCQRHMLPAEGHPGRKFVLPARNLTPLSVPRKPPAGPFAARTFPVFFEFDRAFVVYQYSDFLLDNAAQWIIAAKPAKVVVTGYAATDPESVSGVTLAERPEVALERAEIVAESLRRLIPGLIIETRMKTGAKPADLPDADGLPGQSQRRAEISAEF</sequence>
<dbReference type="InterPro" id="IPR036737">
    <property type="entry name" value="OmpA-like_sf"/>
</dbReference>
<keyword evidence="4" id="KW-1185">Reference proteome</keyword>
<name>A0ABU8S4H4_9SPHN</name>
<dbReference type="SUPFAM" id="SSF103088">
    <property type="entry name" value="OmpA-like"/>
    <property type="match status" value="1"/>
</dbReference>
<accession>A0ABU8S4H4</accession>
<feature type="region of interest" description="Disordered" evidence="1">
    <location>
        <begin position="235"/>
        <end position="259"/>
    </location>
</feature>
<evidence type="ECO:0000256" key="2">
    <source>
        <dbReference type="SAM" id="SignalP"/>
    </source>
</evidence>
<evidence type="ECO:0000313" key="3">
    <source>
        <dbReference type="EMBL" id="MEJ6008863.1"/>
    </source>
</evidence>
<organism evidence="3 4">
    <name type="scientific">Novosphingobium aquae</name>
    <dbReference type="NCBI Taxonomy" id="3133435"/>
    <lineage>
        <taxon>Bacteria</taxon>
        <taxon>Pseudomonadati</taxon>
        <taxon>Pseudomonadota</taxon>
        <taxon>Alphaproteobacteria</taxon>
        <taxon>Sphingomonadales</taxon>
        <taxon>Sphingomonadaceae</taxon>
        <taxon>Novosphingobium</taxon>
    </lineage>
</organism>
<evidence type="ECO:0000313" key="4">
    <source>
        <dbReference type="Proteomes" id="UP001379235"/>
    </source>
</evidence>
<evidence type="ECO:0000256" key="1">
    <source>
        <dbReference type="SAM" id="MobiDB-lite"/>
    </source>
</evidence>